<name>A0A3S2WB01_9PROT</name>
<dbReference type="PANTHER" id="PTHR43537:SF45">
    <property type="entry name" value="GNTR FAMILY REGULATORY PROTEIN"/>
    <property type="match status" value="1"/>
</dbReference>
<protein>
    <submittedName>
        <fullName evidence="5">GntR family transcriptional regulator</fullName>
    </submittedName>
</protein>
<dbReference type="Gene3D" id="1.10.10.10">
    <property type="entry name" value="Winged helix-like DNA-binding domain superfamily/Winged helix DNA-binding domain"/>
    <property type="match status" value="1"/>
</dbReference>
<dbReference type="InterPro" id="IPR036388">
    <property type="entry name" value="WH-like_DNA-bd_sf"/>
</dbReference>
<dbReference type="GO" id="GO:0003700">
    <property type="term" value="F:DNA-binding transcription factor activity"/>
    <property type="evidence" value="ECO:0007669"/>
    <property type="project" value="InterPro"/>
</dbReference>
<dbReference type="RefSeq" id="WP_127763646.1">
    <property type="nucleotide sequence ID" value="NZ_SADE01000001.1"/>
</dbReference>
<dbReference type="Pfam" id="PF07729">
    <property type="entry name" value="FCD"/>
    <property type="match status" value="1"/>
</dbReference>
<reference evidence="6" key="1">
    <citation type="submission" date="2019-01" db="EMBL/GenBank/DDBJ databases">
        <title>Gri0909 isolated from a small marine red alga.</title>
        <authorList>
            <person name="Kim J."/>
            <person name="Jeong S.E."/>
            <person name="Jeon C.O."/>
        </authorList>
    </citation>
    <scope>NUCLEOTIDE SEQUENCE [LARGE SCALE GENOMIC DNA]</scope>
    <source>
        <strain evidence="6">Gri0909</strain>
    </source>
</reference>
<keyword evidence="3" id="KW-0804">Transcription</keyword>
<organism evidence="5 6">
    <name type="scientific">Hwanghaeella grinnelliae</name>
    <dbReference type="NCBI Taxonomy" id="2500179"/>
    <lineage>
        <taxon>Bacteria</taxon>
        <taxon>Pseudomonadati</taxon>
        <taxon>Pseudomonadota</taxon>
        <taxon>Alphaproteobacteria</taxon>
        <taxon>Rhodospirillales</taxon>
        <taxon>Rhodospirillaceae</taxon>
        <taxon>Hwanghaeella</taxon>
    </lineage>
</organism>
<keyword evidence="1" id="KW-0805">Transcription regulation</keyword>
<dbReference type="InterPro" id="IPR011711">
    <property type="entry name" value="GntR_C"/>
</dbReference>
<gene>
    <name evidence="5" type="ORF">EOI86_02980</name>
</gene>
<keyword evidence="6" id="KW-1185">Reference proteome</keyword>
<comment type="caution">
    <text evidence="5">The sequence shown here is derived from an EMBL/GenBank/DDBJ whole genome shotgun (WGS) entry which is preliminary data.</text>
</comment>
<keyword evidence="2" id="KW-0238">DNA-binding</keyword>
<evidence type="ECO:0000256" key="2">
    <source>
        <dbReference type="ARBA" id="ARBA00023125"/>
    </source>
</evidence>
<dbReference type="PROSITE" id="PS50949">
    <property type="entry name" value="HTH_GNTR"/>
    <property type="match status" value="1"/>
</dbReference>
<dbReference type="EMBL" id="SADE01000001">
    <property type="protein sequence ID" value="RVU38274.1"/>
    <property type="molecule type" value="Genomic_DNA"/>
</dbReference>
<dbReference type="SMART" id="SM00345">
    <property type="entry name" value="HTH_GNTR"/>
    <property type="match status" value="1"/>
</dbReference>
<dbReference type="Pfam" id="PF00392">
    <property type="entry name" value="GntR"/>
    <property type="match status" value="1"/>
</dbReference>
<evidence type="ECO:0000313" key="6">
    <source>
        <dbReference type="Proteomes" id="UP000287447"/>
    </source>
</evidence>
<dbReference type="AlphaFoldDB" id="A0A3S2WB01"/>
<dbReference type="OrthoDB" id="8638122at2"/>
<dbReference type="SUPFAM" id="SSF46785">
    <property type="entry name" value="Winged helix' DNA-binding domain"/>
    <property type="match status" value="1"/>
</dbReference>
<dbReference type="PANTHER" id="PTHR43537">
    <property type="entry name" value="TRANSCRIPTIONAL REGULATOR, GNTR FAMILY"/>
    <property type="match status" value="1"/>
</dbReference>
<sequence>MSIIRSVPNLTDQVYQLVVDEICDGILPAGSHLVQERLAERFGVSRQPVQQAIALLKADGLIEEIGKRGMQVAALDLAMMRAHYQLRGTLDALAAQLAAKRAAADPNLAAEIDVRGREIIRRGFKAVHSGSVPNQIQEEAAFHFFVYEISGNPLMTKSAEPHWRYLRRAIGDRLRETPQPESIWKQHEEILDAVISGQPGLAEKRALEHVRLATEMLVETFSPA</sequence>
<dbReference type="SMART" id="SM00895">
    <property type="entry name" value="FCD"/>
    <property type="match status" value="1"/>
</dbReference>
<evidence type="ECO:0000313" key="5">
    <source>
        <dbReference type="EMBL" id="RVU38274.1"/>
    </source>
</evidence>
<accession>A0A3S2WB01</accession>
<evidence type="ECO:0000256" key="3">
    <source>
        <dbReference type="ARBA" id="ARBA00023163"/>
    </source>
</evidence>
<dbReference type="InterPro" id="IPR008920">
    <property type="entry name" value="TF_FadR/GntR_C"/>
</dbReference>
<dbReference type="Gene3D" id="1.20.120.530">
    <property type="entry name" value="GntR ligand-binding domain-like"/>
    <property type="match status" value="1"/>
</dbReference>
<dbReference type="InterPro" id="IPR036390">
    <property type="entry name" value="WH_DNA-bd_sf"/>
</dbReference>
<proteinExistence type="predicted"/>
<evidence type="ECO:0000259" key="4">
    <source>
        <dbReference type="PROSITE" id="PS50949"/>
    </source>
</evidence>
<dbReference type="SUPFAM" id="SSF48008">
    <property type="entry name" value="GntR ligand-binding domain-like"/>
    <property type="match status" value="1"/>
</dbReference>
<dbReference type="Proteomes" id="UP000287447">
    <property type="component" value="Unassembled WGS sequence"/>
</dbReference>
<dbReference type="CDD" id="cd07377">
    <property type="entry name" value="WHTH_GntR"/>
    <property type="match status" value="1"/>
</dbReference>
<feature type="domain" description="HTH gntR-type" evidence="4">
    <location>
        <begin position="8"/>
        <end position="75"/>
    </location>
</feature>
<dbReference type="GO" id="GO:0003677">
    <property type="term" value="F:DNA binding"/>
    <property type="evidence" value="ECO:0007669"/>
    <property type="project" value="UniProtKB-KW"/>
</dbReference>
<evidence type="ECO:0000256" key="1">
    <source>
        <dbReference type="ARBA" id="ARBA00023015"/>
    </source>
</evidence>
<dbReference type="InterPro" id="IPR000524">
    <property type="entry name" value="Tscrpt_reg_HTH_GntR"/>
</dbReference>